<comment type="caution">
    <text evidence="7">The sequence shown here is derived from an EMBL/GenBank/DDBJ whole genome shotgun (WGS) entry which is preliminary data.</text>
</comment>
<dbReference type="InterPro" id="IPR003111">
    <property type="entry name" value="Lon_prtase_N"/>
</dbReference>
<dbReference type="CDD" id="cd16514">
    <property type="entry name" value="RING-HC_LONFs_rpt2"/>
    <property type="match status" value="1"/>
</dbReference>
<protein>
    <submittedName>
        <fullName evidence="7">Uncharacterized protein</fullName>
    </submittedName>
</protein>
<dbReference type="SUPFAM" id="SSF57850">
    <property type="entry name" value="RING/U-box"/>
    <property type="match status" value="2"/>
</dbReference>
<evidence type="ECO:0000256" key="2">
    <source>
        <dbReference type="ARBA" id="ARBA00022771"/>
    </source>
</evidence>
<name>A0ABR2W6P7_9FUNG</name>
<reference evidence="7 8" key="1">
    <citation type="submission" date="2023-04" db="EMBL/GenBank/DDBJ databases">
        <title>Genome of Basidiobolus ranarum AG-B5.</title>
        <authorList>
            <person name="Stajich J.E."/>
            <person name="Carter-House D."/>
            <person name="Gryganskyi A."/>
        </authorList>
    </citation>
    <scope>NUCLEOTIDE SEQUENCE [LARGE SCALE GENOMIC DNA]</scope>
    <source>
        <strain evidence="7 8">AG-B5</strain>
    </source>
</reference>
<keyword evidence="2 4" id="KW-0863">Zinc-finger</keyword>
<dbReference type="SUPFAM" id="SSF88697">
    <property type="entry name" value="PUA domain-like"/>
    <property type="match status" value="1"/>
</dbReference>
<dbReference type="Proteomes" id="UP001479436">
    <property type="component" value="Unassembled WGS sequence"/>
</dbReference>
<dbReference type="PROSITE" id="PS50089">
    <property type="entry name" value="ZF_RING_2"/>
    <property type="match status" value="2"/>
</dbReference>
<accession>A0ABR2W6P7</accession>
<feature type="domain" description="Lon N-terminal" evidence="6">
    <location>
        <begin position="211"/>
        <end position="406"/>
    </location>
</feature>
<dbReference type="InterPro" id="IPR017907">
    <property type="entry name" value="Znf_RING_CS"/>
</dbReference>
<gene>
    <name evidence="7" type="ORF">K7432_003693</name>
</gene>
<sequence length="417" mass="47415">MVNKLEVSNLQSSLAKAYTCLNYLTCYHCQHYFTNPITLPCGHSICSACLSPGDNQFVKLQPSLITHCPFPKCCSSNVDVSTIQVDVTLSKILQACLKGYDQLQFQLHQDKVTSSLSTDFLENIQSEFECHICYMVLYEPITTACGHTFCKECILRTIDHSNNCPTCRSTLTFSQVCDRSTNHIIRHLTETFFSESLLKRAEHSQKEVDIYESVPILVGGLAFPLISYSLHIFEPSYRLMIRRCLETERKQFGMVSRNNSGALSEYGTLVQIKSAQSLPDGRFLIQVEGLNRFKISNHSNQEGYYEAKIELIEDDISLSEKDVEENSVEEMMQAVKDFVDSLGKGYPQLLAQLKQLYGPTPQALIPFSYWASCVIPINDQEKYKLLCIDDARIRLSMIVRWIESARKQWGFVSCSVM</sequence>
<dbReference type="Gene3D" id="2.30.130.40">
    <property type="entry name" value="LON domain-like"/>
    <property type="match status" value="1"/>
</dbReference>
<dbReference type="Pfam" id="PF13923">
    <property type="entry name" value="zf-C3HC4_2"/>
    <property type="match status" value="1"/>
</dbReference>
<organism evidence="7 8">
    <name type="scientific">Basidiobolus ranarum</name>
    <dbReference type="NCBI Taxonomy" id="34480"/>
    <lineage>
        <taxon>Eukaryota</taxon>
        <taxon>Fungi</taxon>
        <taxon>Fungi incertae sedis</taxon>
        <taxon>Zoopagomycota</taxon>
        <taxon>Entomophthoromycotina</taxon>
        <taxon>Basidiobolomycetes</taxon>
        <taxon>Basidiobolales</taxon>
        <taxon>Basidiobolaceae</taxon>
        <taxon>Basidiobolus</taxon>
    </lineage>
</organism>
<dbReference type="InterPro" id="IPR027370">
    <property type="entry name" value="Znf-RING_euk"/>
</dbReference>
<dbReference type="EMBL" id="JASJQH010006991">
    <property type="protein sequence ID" value="KAK9721088.1"/>
    <property type="molecule type" value="Genomic_DNA"/>
</dbReference>
<dbReference type="SMART" id="SM00184">
    <property type="entry name" value="RING"/>
    <property type="match status" value="2"/>
</dbReference>
<dbReference type="SMART" id="SM00464">
    <property type="entry name" value="LON"/>
    <property type="match status" value="1"/>
</dbReference>
<evidence type="ECO:0000259" key="5">
    <source>
        <dbReference type="PROSITE" id="PS50089"/>
    </source>
</evidence>
<keyword evidence="8" id="KW-1185">Reference proteome</keyword>
<dbReference type="InterPro" id="IPR013083">
    <property type="entry name" value="Znf_RING/FYVE/PHD"/>
</dbReference>
<evidence type="ECO:0000313" key="8">
    <source>
        <dbReference type="Proteomes" id="UP001479436"/>
    </source>
</evidence>
<feature type="domain" description="RING-type" evidence="5">
    <location>
        <begin position="26"/>
        <end position="72"/>
    </location>
</feature>
<dbReference type="PROSITE" id="PS51787">
    <property type="entry name" value="LON_N"/>
    <property type="match status" value="1"/>
</dbReference>
<proteinExistence type="predicted"/>
<evidence type="ECO:0000259" key="6">
    <source>
        <dbReference type="PROSITE" id="PS51787"/>
    </source>
</evidence>
<dbReference type="PANTHER" id="PTHR23327">
    <property type="entry name" value="RING FINGER PROTEIN 127"/>
    <property type="match status" value="1"/>
</dbReference>
<dbReference type="PANTHER" id="PTHR23327:SF42">
    <property type="entry name" value="LON PEPTIDASE N-TERMINAL DOMAIN AND RING FINGER PROTEIN C14F5.10C"/>
    <property type="match status" value="1"/>
</dbReference>
<dbReference type="InterPro" id="IPR001841">
    <property type="entry name" value="Znf_RING"/>
</dbReference>
<keyword evidence="1" id="KW-0479">Metal-binding</keyword>
<dbReference type="PROSITE" id="PS00518">
    <property type="entry name" value="ZF_RING_1"/>
    <property type="match status" value="2"/>
</dbReference>
<dbReference type="Gene3D" id="1.20.58.1480">
    <property type="match status" value="1"/>
</dbReference>
<evidence type="ECO:0000313" key="7">
    <source>
        <dbReference type="EMBL" id="KAK9721088.1"/>
    </source>
</evidence>
<dbReference type="Pfam" id="PF02190">
    <property type="entry name" value="LON_substr_bdg"/>
    <property type="match status" value="1"/>
</dbReference>
<evidence type="ECO:0000256" key="1">
    <source>
        <dbReference type="ARBA" id="ARBA00022723"/>
    </source>
</evidence>
<dbReference type="Pfam" id="PF13445">
    <property type="entry name" value="zf-RING_UBOX"/>
    <property type="match status" value="1"/>
</dbReference>
<feature type="domain" description="RING-type" evidence="5">
    <location>
        <begin position="130"/>
        <end position="168"/>
    </location>
</feature>
<dbReference type="InterPro" id="IPR015947">
    <property type="entry name" value="PUA-like_sf"/>
</dbReference>
<keyword evidence="3" id="KW-0862">Zinc</keyword>
<dbReference type="Gene3D" id="3.30.40.10">
    <property type="entry name" value="Zinc/RING finger domain, C3HC4 (zinc finger)"/>
    <property type="match status" value="2"/>
</dbReference>
<evidence type="ECO:0000256" key="3">
    <source>
        <dbReference type="ARBA" id="ARBA00022833"/>
    </source>
</evidence>
<dbReference type="InterPro" id="IPR046336">
    <property type="entry name" value="Lon_prtase_N_sf"/>
</dbReference>
<evidence type="ECO:0000256" key="4">
    <source>
        <dbReference type="PROSITE-ProRule" id="PRU00175"/>
    </source>
</evidence>